<feature type="compositionally biased region" description="Acidic residues" evidence="1">
    <location>
        <begin position="817"/>
        <end position="834"/>
    </location>
</feature>
<feature type="compositionally biased region" description="Acidic residues" evidence="1">
    <location>
        <begin position="1072"/>
        <end position="1082"/>
    </location>
</feature>
<gene>
    <name evidence="2" type="ORF">CSUI_002654</name>
</gene>
<reference evidence="2 3" key="1">
    <citation type="journal article" date="2017" name="Int. J. Parasitol.">
        <title>The genome of the protozoan parasite Cystoisospora suis and a reverse vaccinology approach to identify vaccine candidates.</title>
        <authorList>
            <person name="Palmieri N."/>
            <person name="Shrestha A."/>
            <person name="Ruttkowski B."/>
            <person name="Beck T."/>
            <person name="Vogl C."/>
            <person name="Tomley F."/>
            <person name="Blake D.P."/>
            <person name="Joachim A."/>
        </authorList>
    </citation>
    <scope>NUCLEOTIDE SEQUENCE [LARGE SCALE GENOMIC DNA]</scope>
    <source>
        <strain evidence="2 3">Wien I</strain>
    </source>
</reference>
<feature type="compositionally biased region" description="Low complexity" evidence="1">
    <location>
        <begin position="494"/>
        <end position="504"/>
    </location>
</feature>
<dbReference type="InterPro" id="IPR037353">
    <property type="entry name" value="ASH2"/>
</dbReference>
<dbReference type="AlphaFoldDB" id="A0A2C6L8K6"/>
<dbReference type="InterPro" id="IPR013320">
    <property type="entry name" value="ConA-like_dom_sf"/>
</dbReference>
<feature type="non-terminal residue" evidence="2">
    <location>
        <position position="1"/>
    </location>
</feature>
<feature type="compositionally biased region" description="Polar residues" evidence="1">
    <location>
        <begin position="155"/>
        <end position="168"/>
    </location>
</feature>
<dbReference type="GO" id="GO:0000976">
    <property type="term" value="F:transcription cis-regulatory region binding"/>
    <property type="evidence" value="ECO:0007669"/>
    <property type="project" value="TreeGrafter"/>
</dbReference>
<feature type="compositionally biased region" description="Basic and acidic residues" evidence="1">
    <location>
        <begin position="1038"/>
        <end position="1052"/>
    </location>
</feature>
<protein>
    <submittedName>
        <fullName evidence="2">Spry domain-containing related</fullName>
    </submittedName>
</protein>
<feature type="compositionally biased region" description="Low complexity" evidence="1">
    <location>
        <begin position="387"/>
        <end position="396"/>
    </location>
</feature>
<evidence type="ECO:0000256" key="1">
    <source>
        <dbReference type="SAM" id="MobiDB-lite"/>
    </source>
</evidence>
<feature type="compositionally biased region" description="Basic and acidic residues" evidence="1">
    <location>
        <begin position="807"/>
        <end position="816"/>
    </location>
</feature>
<feature type="compositionally biased region" description="Basic and acidic residues" evidence="1">
    <location>
        <begin position="934"/>
        <end position="983"/>
    </location>
</feature>
<feature type="compositionally biased region" description="Polar residues" evidence="1">
    <location>
        <begin position="1115"/>
        <end position="1124"/>
    </location>
</feature>
<keyword evidence="3" id="KW-1185">Reference proteome</keyword>
<feature type="compositionally biased region" description="Basic and acidic residues" evidence="1">
    <location>
        <begin position="505"/>
        <end position="525"/>
    </location>
</feature>
<feature type="compositionally biased region" description="Low complexity" evidence="1">
    <location>
        <begin position="867"/>
        <end position="876"/>
    </location>
</feature>
<organism evidence="2 3">
    <name type="scientific">Cystoisospora suis</name>
    <dbReference type="NCBI Taxonomy" id="483139"/>
    <lineage>
        <taxon>Eukaryota</taxon>
        <taxon>Sar</taxon>
        <taxon>Alveolata</taxon>
        <taxon>Apicomplexa</taxon>
        <taxon>Conoidasida</taxon>
        <taxon>Coccidia</taxon>
        <taxon>Eucoccidiorida</taxon>
        <taxon>Eimeriorina</taxon>
        <taxon>Sarcocystidae</taxon>
        <taxon>Cystoisospora</taxon>
    </lineage>
</organism>
<comment type="caution">
    <text evidence="2">The sequence shown here is derived from an EMBL/GenBank/DDBJ whole genome shotgun (WGS) entry which is preliminary data.</text>
</comment>
<feature type="region of interest" description="Disordered" evidence="1">
    <location>
        <begin position="581"/>
        <end position="610"/>
    </location>
</feature>
<dbReference type="PANTHER" id="PTHR10598">
    <property type="entry name" value="SET1/ASH2 HISTONE METHYLTRANSFERASE COMPLEX SUBUNIT ASH2"/>
    <property type="match status" value="1"/>
</dbReference>
<dbReference type="GO" id="GO:0048188">
    <property type="term" value="C:Set1C/COMPASS complex"/>
    <property type="evidence" value="ECO:0007669"/>
    <property type="project" value="InterPro"/>
</dbReference>
<feature type="compositionally biased region" description="Low complexity" evidence="1">
    <location>
        <begin position="403"/>
        <end position="418"/>
    </location>
</feature>
<dbReference type="PANTHER" id="PTHR10598:SF0">
    <property type="entry name" value="SET1_ASH2 HISTONE METHYLTRANSFERASE COMPLEX SUBUNIT ASH2"/>
    <property type="match status" value="1"/>
</dbReference>
<feature type="region of interest" description="Disordered" evidence="1">
    <location>
        <begin position="481"/>
        <end position="525"/>
    </location>
</feature>
<feature type="region of interest" description="Disordered" evidence="1">
    <location>
        <begin position="807"/>
        <end position="839"/>
    </location>
</feature>
<name>A0A2C6L8K6_9APIC</name>
<feature type="compositionally biased region" description="Basic and acidic residues" evidence="1">
    <location>
        <begin position="445"/>
        <end position="462"/>
    </location>
</feature>
<feature type="compositionally biased region" description="Basic and acidic residues" evidence="1">
    <location>
        <begin position="192"/>
        <end position="208"/>
    </location>
</feature>
<feature type="compositionally biased region" description="Basic and acidic residues" evidence="1">
    <location>
        <begin position="481"/>
        <end position="493"/>
    </location>
</feature>
<dbReference type="OrthoDB" id="10266026at2759"/>
<feature type="region of interest" description="Disordered" evidence="1">
    <location>
        <begin position="121"/>
        <end position="225"/>
    </location>
</feature>
<feature type="compositionally biased region" description="Basic and acidic residues" evidence="1">
    <location>
        <begin position="588"/>
        <end position="607"/>
    </location>
</feature>
<dbReference type="Proteomes" id="UP000221165">
    <property type="component" value="Unassembled WGS sequence"/>
</dbReference>
<feature type="compositionally biased region" description="Basic and acidic residues" evidence="1">
    <location>
        <begin position="419"/>
        <end position="437"/>
    </location>
</feature>
<dbReference type="Gene3D" id="2.60.120.920">
    <property type="match status" value="1"/>
</dbReference>
<feature type="region of interest" description="Disordered" evidence="1">
    <location>
        <begin position="387"/>
        <end position="462"/>
    </location>
</feature>
<feature type="compositionally biased region" description="Low complexity" evidence="1">
    <location>
        <begin position="34"/>
        <end position="72"/>
    </location>
</feature>
<feature type="compositionally biased region" description="Basic and acidic residues" evidence="1">
    <location>
        <begin position="896"/>
        <end position="905"/>
    </location>
</feature>
<accession>A0A2C6L8K6</accession>
<dbReference type="VEuPathDB" id="ToxoDB:CSUI_002654"/>
<feature type="compositionally biased region" description="Polar residues" evidence="1">
    <location>
        <begin position="121"/>
        <end position="131"/>
    </location>
</feature>
<dbReference type="InterPro" id="IPR043136">
    <property type="entry name" value="B30.2/SPRY_sf"/>
</dbReference>
<feature type="compositionally biased region" description="Acidic residues" evidence="1">
    <location>
        <begin position="173"/>
        <end position="182"/>
    </location>
</feature>
<proteinExistence type="predicted"/>
<dbReference type="RefSeq" id="XP_067925171.1">
    <property type="nucleotide sequence ID" value="XM_068062854.1"/>
</dbReference>
<feature type="region of interest" description="Disordered" evidence="1">
    <location>
        <begin position="30"/>
        <end position="106"/>
    </location>
</feature>
<feature type="region of interest" description="Disordered" evidence="1">
    <location>
        <begin position="852"/>
        <end position="1090"/>
    </location>
</feature>
<dbReference type="GeneID" id="94426065"/>
<feature type="region of interest" description="Disordered" evidence="1">
    <location>
        <begin position="1105"/>
        <end position="1124"/>
    </location>
</feature>
<evidence type="ECO:0000313" key="3">
    <source>
        <dbReference type="Proteomes" id="UP000221165"/>
    </source>
</evidence>
<dbReference type="SUPFAM" id="SSF49899">
    <property type="entry name" value="Concanavalin A-like lectins/glucanases"/>
    <property type="match status" value="1"/>
</dbReference>
<sequence>GAKKEWGTSLARCCCSYGSWYFEVTVGGGGNPCSSSSSSTSSSSSSSSSCGSSSLSSSSLSPSSSLSSSSSSVLVASHTSADAEPRGISEKEGREERKEEGEERGKLAKCEGCGCLFHLSPSHSNESLSQSEKQDRFISHSHIHPPSMKEREQAHATSSYNTHISSSTGTREGEDEQEEEGEGERNRRKRLKTEGGEYRSMDEQETARLESVYQDSEASSRLSSSRPLVLSRQHAPDEGTFYWMDNVSYDPSFYGFNRGREDSREDPEFLSWGASCSSSSSFYPESLFFECNDSETGEGERSGACSRAPCVRIGWGSRLANLFSPIGTNCYGYSISSYGTRKDRKEDDRRKGDCLQVDYQVRKEQHYSRQVSSSYVYPSLSASPSPLVSHLSSSSLSEREDPGSSSSSSLFSSSSSLSAKEKSNYEGLLRERGEISDKAGSVNEENQRKERRRERDRDAGRMGEGDIFLFSCPRCSELEMRRRNTEETKRIEEPSSSSLRSSVSLRREERNDEEEGWRKDHRKGEALPWAIEEEEEEEISFSSSPCLKRGRRYPLFVVSKGKRRRLRRGFKLPEIGPRHVSSLLEGTARNREDEKEREDEEKKKREREEEEGEIISYPAFEGLKEGDVVGCYIHLPGDEPYAVLDDPRGLAQLWTFLQQGLLCDVTNDATLPIPVKYEGSFVSFSVNGVLFPRCFSRLNSIEFHPAVSVYNGASARLNLGPSFKYLSPAERAIFRPACFMESSMYPLKLDLVKFWILSNQTETVRDPQSGCTYRRQRTLAEVDGEWDRARTFARIEKLGRLGFTTREERRAEKEKEREEEEQEADVDGNDEECAAEASSSFSRSLSFRVSCQQKEEEEESRDRYETSKISPSSSLSIQCNAIGEKNESKEEEEEERLNNKKREIGVEEMTSNLKKRRKKDQGGREEEEEEEGEDTWKKKNKRIESQGVRENRGETKKERMEGREDRRKKDDGDKEEEKKKREEDDSIYSCSEEEEEKKSLQKKRKKNDTKVAGTLTSGEKEEAPPPCSLVSFASSNHMKMDHHTEEEKHSEETSSTASCLSLEKRRVKSSLPDDEEEEEEEEERRKEENQNDRCLFDCLTWNDPSPHWSSSSSSGVHTQPQPFQ</sequence>
<evidence type="ECO:0000313" key="2">
    <source>
        <dbReference type="EMBL" id="PHJ23496.1"/>
    </source>
</evidence>
<feature type="compositionally biased region" description="Basic and acidic residues" evidence="1">
    <location>
        <begin position="81"/>
        <end position="106"/>
    </location>
</feature>
<dbReference type="EMBL" id="MIGC01001098">
    <property type="protein sequence ID" value="PHJ23496.1"/>
    <property type="molecule type" value="Genomic_DNA"/>
</dbReference>